<keyword evidence="1" id="KW-0812">Transmembrane</keyword>
<dbReference type="Proteomes" id="UP001214530">
    <property type="component" value="Chromosome"/>
</dbReference>
<accession>A0AAJ5W7C8</accession>
<dbReference type="AlphaFoldDB" id="A0AAJ5W7C8"/>
<proteinExistence type="predicted"/>
<evidence type="ECO:0000313" key="3">
    <source>
        <dbReference type="Proteomes" id="UP001214530"/>
    </source>
</evidence>
<keyword evidence="1" id="KW-0472">Membrane</keyword>
<feature type="transmembrane region" description="Helical" evidence="1">
    <location>
        <begin position="44"/>
        <end position="63"/>
    </location>
</feature>
<name>A0AAJ5W7C8_9SPHI</name>
<organism evidence="2 3">
    <name type="scientific">Candidatus Pedobacter colombiensis</name>
    <dbReference type="NCBI Taxonomy" id="3121371"/>
    <lineage>
        <taxon>Bacteria</taxon>
        <taxon>Pseudomonadati</taxon>
        <taxon>Bacteroidota</taxon>
        <taxon>Sphingobacteriia</taxon>
        <taxon>Sphingobacteriales</taxon>
        <taxon>Sphingobacteriaceae</taxon>
        <taxon>Pedobacter</taxon>
    </lineage>
</organism>
<evidence type="ECO:0000313" key="2">
    <source>
        <dbReference type="EMBL" id="WEK18536.1"/>
    </source>
</evidence>
<sequence>MRDKEMDQLFKDRFENAEIEPSAGLWTSIEKHLEIKPVKRKFPLYWFAAAAAVAIVIMSLLLTKEEKIQLYALDHFIPPLVEKAAPISIQKESGTQSPHRTASTKLTVKNKIAVVKAIDTVRATNIKKDLMVMQPIKEDMHLHAVVERLQPVVNSNTLVLASDQSLVTGIDEVINENDQVEKKGIRNVGDLINFVVDKLDKREEKLLQFKTDDDDNSSLIAINIGFIKFNSKKHK</sequence>
<dbReference type="EMBL" id="CP119313">
    <property type="protein sequence ID" value="WEK18536.1"/>
    <property type="molecule type" value="Genomic_DNA"/>
</dbReference>
<gene>
    <name evidence="2" type="ORF">P0Y49_17235</name>
</gene>
<keyword evidence="1" id="KW-1133">Transmembrane helix</keyword>
<evidence type="ECO:0000256" key="1">
    <source>
        <dbReference type="SAM" id="Phobius"/>
    </source>
</evidence>
<protein>
    <submittedName>
        <fullName evidence="2">Uncharacterized protein</fullName>
    </submittedName>
</protein>
<reference evidence="2" key="1">
    <citation type="submission" date="2023-03" db="EMBL/GenBank/DDBJ databases">
        <title>Andean soil-derived lignocellulolytic bacterial consortium as a source of novel taxa and putative plastic-active enzymes.</title>
        <authorList>
            <person name="Diaz-Garcia L."/>
            <person name="Chuvochina M."/>
            <person name="Feuerriegel G."/>
            <person name="Bunk B."/>
            <person name="Sproer C."/>
            <person name="Streit W.R."/>
            <person name="Rodriguez L.M."/>
            <person name="Overmann J."/>
            <person name="Jimenez D.J."/>
        </authorList>
    </citation>
    <scope>NUCLEOTIDE SEQUENCE</scope>
    <source>
        <strain evidence="2">MAG 3858</strain>
    </source>
</reference>